<accession>A0A4R9JUK7</accession>
<keyword evidence="3" id="KW-1185">Reference proteome</keyword>
<dbReference type="Gene3D" id="3.40.50.1820">
    <property type="entry name" value="alpha/beta hydrolase"/>
    <property type="match status" value="1"/>
</dbReference>
<evidence type="ECO:0000256" key="1">
    <source>
        <dbReference type="SAM" id="MobiDB-lite"/>
    </source>
</evidence>
<dbReference type="SUPFAM" id="SSF53474">
    <property type="entry name" value="alpha/beta-Hydrolases"/>
    <property type="match status" value="1"/>
</dbReference>
<dbReference type="OrthoDB" id="345573at2"/>
<dbReference type="InterPro" id="IPR029058">
    <property type="entry name" value="AB_hydrolase_fold"/>
</dbReference>
<reference evidence="2" key="1">
    <citation type="journal article" date="2019" name="PLoS Negl. Trop. Dis.">
        <title>Revisiting the worldwide diversity of Leptospira species in the environment.</title>
        <authorList>
            <person name="Vincent A.T."/>
            <person name="Schiettekatte O."/>
            <person name="Bourhy P."/>
            <person name="Veyrier F.J."/>
            <person name="Picardeau M."/>
        </authorList>
    </citation>
    <scope>NUCLEOTIDE SEQUENCE [LARGE SCALE GENOMIC DNA]</scope>
    <source>
        <strain evidence="2">201702454</strain>
    </source>
</reference>
<dbReference type="AlphaFoldDB" id="A0A4R9JUK7"/>
<evidence type="ECO:0000313" key="3">
    <source>
        <dbReference type="Proteomes" id="UP000297609"/>
    </source>
</evidence>
<dbReference type="EMBL" id="RQGG01000010">
    <property type="protein sequence ID" value="TGL55559.1"/>
    <property type="molecule type" value="Genomic_DNA"/>
</dbReference>
<protein>
    <submittedName>
        <fullName evidence="2">Alpha/beta hydrolase</fullName>
    </submittedName>
</protein>
<feature type="compositionally biased region" description="Basic residues" evidence="1">
    <location>
        <begin position="285"/>
        <end position="303"/>
    </location>
</feature>
<keyword evidence="2" id="KW-0378">Hydrolase</keyword>
<comment type="caution">
    <text evidence="2">The sequence shown here is derived from an EMBL/GenBank/DDBJ whole genome shotgun (WGS) entry which is preliminary data.</text>
</comment>
<dbReference type="GO" id="GO:0016787">
    <property type="term" value="F:hydrolase activity"/>
    <property type="evidence" value="ECO:0007669"/>
    <property type="project" value="UniProtKB-KW"/>
</dbReference>
<feature type="region of interest" description="Disordered" evidence="1">
    <location>
        <begin position="246"/>
        <end position="303"/>
    </location>
</feature>
<gene>
    <name evidence="2" type="ORF">EHQ59_03895</name>
</gene>
<dbReference type="RefSeq" id="WP_135617835.1">
    <property type="nucleotide sequence ID" value="NZ_RQGG01000010.1"/>
</dbReference>
<proteinExistence type="predicted"/>
<dbReference type="Proteomes" id="UP000297609">
    <property type="component" value="Unassembled WGS sequence"/>
</dbReference>
<evidence type="ECO:0000313" key="2">
    <source>
        <dbReference type="EMBL" id="TGL55559.1"/>
    </source>
</evidence>
<organism evidence="2 3">
    <name type="scientific">Leptospira kemamanensis</name>
    <dbReference type="NCBI Taxonomy" id="2484942"/>
    <lineage>
        <taxon>Bacteria</taxon>
        <taxon>Pseudomonadati</taxon>
        <taxon>Spirochaetota</taxon>
        <taxon>Spirochaetia</taxon>
        <taxon>Leptospirales</taxon>
        <taxon>Leptospiraceae</taxon>
        <taxon>Leptospira</taxon>
    </lineage>
</organism>
<sequence>MFRFIEYLERFWALLSFYLPSHVKVDRNQDKNILIVPGFKAGRSYYARLKSNLDNLGFKVGILSTLRNPNSLEEAVGYLANQILTAPNEVTLIAHNTGGLLVLILPDEARRKVKRLITLGTPFHGSDRFTNTKYSYWGFESDWVKTNYKNALFFPLFQPLSAIEDFSFPPQESTEFGQGRDLWFDIPGNYNLVRRNENIRTLREFLGTPKDNINITPSPKANPEFAVPKKIEVDFSKYEPSVYKKNKESLAKKKSSPKKSNAQPSSTKAKPNNKMVAKSDPKGKSNPKPKTVSKPKAQKKTKR</sequence>
<name>A0A4R9JUK7_9LEPT</name>